<dbReference type="GO" id="GO:0000981">
    <property type="term" value="F:DNA-binding transcription factor activity, RNA polymerase II-specific"/>
    <property type="evidence" value="ECO:0007669"/>
    <property type="project" value="TreeGrafter"/>
</dbReference>
<dbReference type="InterPro" id="IPR038279">
    <property type="entry name" value="Ndc10_dom2_sf"/>
</dbReference>
<dbReference type="Pfam" id="PF12550">
    <property type="entry name" value="GCR1_C"/>
    <property type="match status" value="1"/>
</dbReference>
<organism evidence="3 4">
    <name type="scientific">Phytophthora nicotianae CJ01A1</name>
    <dbReference type="NCBI Taxonomy" id="1317063"/>
    <lineage>
        <taxon>Eukaryota</taxon>
        <taxon>Sar</taxon>
        <taxon>Stramenopiles</taxon>
        <taxon>Oomycota</taxon>
        <taxon>Peronosporomycetes</taxon>
        <taxon>Peronosporales</taxon>
        <taxon>Peronosporaceae</taxon>
        <taxon>Phytophthora</taxon>
    </lineage>
</organism>
<proteinExistence type="predicted"/>
<dbReference type="EMBL" id="ANIX01001720">
    <property type="protein sequence ID" value="ETP16901.1"/>
    <property type="molecule type" value="Genomic_DNA"/>
</dbReference>
<feature type="domain" description="Transcription activator GCR1-like" evidence="1">
    <location>
        <begin position="321"/>
        <end position="397"/>
    </location>
</feature>
<evidence type="ECO:0000259" key="1">
    <source>
        <dbReference type="Pfam" id="PF12550"/>
    </source>
</evidence>
<evidence type="ECO:0000313" key="3">
    <source>
        <dbReference type="EMBL" id="ETP16901.1"/>
    </source>
</evidence>
<dbReference type="AlphaFoldDB" id="W2X2A4"/>
<protein>
    <recommendedName>
        <fullName evidence="5">Ndc10 domain-containing protein</fullName>
    </recommendedName>
</protein>
<dbReference type="GO" id="GO:0000978">
    <property type="term" value="F:RNA polymerase II cis-regulatory region sequence-specific DNA binding"/>
    <property type="evidence" value="ECO:0007669"/>
    <property type="project" value="TreeGrafter"/>
</dbReference>
<gene>
    <name evidence="3" type="ORF">F441_08582</name>
</gene>
<evidence type="ECO:0000259" key="2">
    <source>
        <dbReference type="Pfam" id="PF16787"/>
    </source>
</evidence>
<dbReference type="GO" id="GO:0060963">
    <property type="term" value="P:positive regulation of ribosomal protein gene transcription by RNA polymerase II"/>
    <property type="evidence" value="ECO:0007669"/>
    <property type="project" value="TreeGrafter"/>
</dbReference>
<name>W2X2A4_PHYNI</name>
<dbReference type="Pfam" id="PF16787">
    <property type="entry name" value="NDC10_II"/>
    <property type="match status" value="2"/>
</dbReference>
<feature type="domain" description="Ndc10" evidence="2">
    <location>
        <begin position="182"/>
        <end position="244"/>
    </location>
</feature>
<dbReference type="PANTHER" id="PTHR37784:SF2">
    <property type="entry name" value="HIGH-OSMOLARITY-INDUCED TRANSCRIPTION PROTEIN 1"/>
    <property type="match status" value="1"/>
</dbReference>
<reference evidence="3 4" key="1">
    <citation type="submission" date="2013-11" db="EMBL/GenBank/DDBJ databases">
        <title>The Genome Sequence of Phytophthora parasitica CJ01A1.</title>
        <authorList>
            <consortium name="The Broad Institute Genomics Platform"/>
            <person name="Russ C."/>
            <person name="Tyler B."/>
            <person name="Panabieres F."/>
            <person name="Shan W."/>
            <person name="Tripathy S."/>
            <person name="Grunwald N."/>
            <person name="Machado M."/>
            <person name="Johnson C.S."/>
            <person name="Walker B."/>
            <person name="Young S.K."/>
            <person name="Zeng Q."/>
            <person name="Gargeya S."/>
            <person name="Fitzgerald M."/>
            <person name="Haas B."/>
            <person name="Abouelleil A."/>
            <person name="Allen A.W."/>
            <person name="Alvarado L."/>
            <person name="Arachchi H.M."/>
            <person name="Berlin A.M."/>
            <person name="Chapman S.B."/>
            <person name="Gainer-Dewar J."/>
            <person name="Goldberg J."/>
            <person name="Griggs A."/>
            <person name="Gujja S."/>
            <person name="Hansen M."/>
            <person name="Howarth C."/>
            <person name="Imamovic A."/>
            <person name="Ireland A."/>
            <person name="Larimer J."/>
            <person name="McCowan C."/>
            <person name="Murphy C."/>
            <person name="Pearson M."/>
            <person name="Poon T.W."/>
            <person name="Priest M."/>
            <person name="Roberts A."/>
            <person name="Saif S."/>
            <person name="Shea T."/>
            <person name="Sisk P."/>
            <person name="Sykes S."/>
            <person name="Wortman J."/>
            <person name="Nusbaum C."/>
            <person name="Birren B."/>
        </authorList>
    </citation>
    <scope>NUCLEOTIDE SEQUENCE [LARGE SCALE GENOMIC DNA]</scope>
    <source>
        <strain evidence="3 4">CJ01A1</strain>
    </source>
</reference>
<dbReference type="PANTHER" id="PTHR37784">
    <property type="entry name" value="PROTEIN MSN1"/>
    <property type="match status" value="1"/>
</dbReference>
<dbReference type="Proteomes" id="UP000018958">
    <property type="component" value="Unassembled WGS sequence"/>
</dbReference>
<dbReference type="InterPro" id="IPR031872">
    <property type="entry name" value="NDC10_II"/>
</dbReference>
<evidence type="ECO:0000313" key="4">
    <source>
        <dbReference type="Proteomes" id="UP000018958"/>
    </source>
</evidence>
<comment type="caution">
    <text evidence="3">The sequence shown here is derived from an EMBL/GenBank/DDBJ whole genome shotgun (WGS) entry which is preliminary data.</text>
</comment>
<dbReference type="InterPro" id="IPR022210">
    <property type="entry name" value="TF_GCR1-like"/>
</dbReference>
<accession>W2X2A4</accession>
<sequence>MKQNSGRGLQDRADLLFGHALMARGETTRKPQLPDLFSMELPNERPTKCEAALTVMDQGKMNQFGRIEYGGCITHRDVMVCPIGALAKYFFWRFHVLGEAFPDLRERSSWYNIQLIDGKVKDREISYSAQASDLKKVLKACGVNSKKVTHIRKTSSCVIAEAQNAYEASFRRGGRAFARNGFPWIDSVQPLFDSKEIHDIAGQGFLNLLVSLRDVVLKDSVLLQKAYPKHPVFQHALFCTNDYQAFAKLQLQRLQTESDTGLITTNISSTGLRLTAIEASLRATHTLVCSLVSGRFQLVLAPDEEQQLSEPQSEPTANLLARGLKSVVEVWAEYTKGVAGGPAVQNLELRCGANGDRAMRNGNTTSGARFIYDAIEFLSARNHVPPDAVAQILEKKRQQLQLTLDAMRKRISQEGARATFDRD</sequence>
<dbReference type="Gene3D" id="1.10.443.20">
    <property type="entry name" value="Centromere DNA-binding protein complex CBF3 subunit, domain 2"/>
    <property type="match status" value="2"/>
</dbReference>
<dbReference type="InterPro" id="IPR052146">
    <property type="entry name" value="HOT1"/>
</dbReference>
<feature type="domain" description="Ndc10" evidence="2">
    <location>
        <begin position="7"/>
        <end position="176"/>
    </location>
</feature>
<evidence type="ECO:0008006" key="5">
    <source>
        <dbReference type="Google" id="ProtNLM"/>
    </source>
</evidence>